<gene>
    <name evidence="2" type="ORF">E0F88_13935</name>
</gene>
<dbReference type="PRINTS" id="PR00420">
    <property type="entry name" value="RNGMNOXGNASE"/>
</dbReference>
<dbReference type="InterPro" id="IPR036188">
    <property type="entry name" value="FAD/NAD-bd_sf"/>
</dbReference>
<accession>A0A4R5DPR8</accession>
<name>A0A4R5DPR8_9BACT</name>
<dbReference type="Gene3D" id="3.50.50.60">
    <property type="entry name" value="FAD/NAD(P)-binding domain"/>
    <property type="match status" value="1"/>
</dbReference>
<evidence type="ECO:0000313" key="3">
    <source>
        <dbReference type="Proteomes" id="UP000294850"/>
    </source>
</evidence>
<dbReference type="EMBL" id="SMFL01000004">
    <property type="protein sequence ID" value="TDE15597.1"/>
    <property type="molecule type" value="Genomic_DNA"/>
</dbReference>
<dbReference type="GO" id="GO:0004497">
    <property type="term" value="F:monooxygenase activity"/>
    <property type="evidence" value="ECO:0007669"/>
    <property type="project" value="UniProtKB-KW"/>
</dbReference>
<dbReference type="SUPFAM" id="SSF51905">
    <property type="entry name" value="FAD/NAD(P)-binding domain"/>
    <property type="match status" value="1"/>
</dbReference>
<dbReference type="Gene3D" id="3.30.9.10">
    <property type="entry name" value="D-Amino Acid Oxidase, subunit A, domain 2"/>
    <property type="match status" value="1"/>
</dbReference>
<dbReference type="Pfam" id="PF01494">
    <property type="entry name" value="FAD_binding_3"/>
    <property type="match status" value="1"/>
</dbReference>
<reference evidence="2 3" key="1">
    <citation type="submission" date="2019-03" db="EMBL/GenBank/DDBJ databases">
        <title>Dyadobacter AR-3-6 sp. nov., isolated from arctic soil.</title>
        <authorList>
            <person name="Chaudhary D.K."/>
        </authorList>
    </citation>
    <scope>NUCLEOTIDE SEQUENCE [LARGE SCALE GENOMIC DNA]</scope>
    <source>
        <strain evidence="2 3">AR-3-6</strain>
    </source>
</reference>
<keyword evidence="2" id="KW-0560">Oxidoreductase</keyword>
<evidence type="ECO:0000259" key="1">
    <source>
        <dbReference type="Pfam" id="PF01494"/>
    </source>
</evidence>
<dbReference type="InterPro" id="IPR002938">
    <property type="entry name" value="FAD-bd"/>
</dbReference>
<sequence length="404" mass="45188">MKKILVSGASISGPTLAYWLHKYAFEVTLVERAAELRLGGQNIDVKGPALEVVRKMNLEEEIRAANTTEIGIRFVNVKNEIIAEFPVDSSLSMTQELEILRGDLVQILYKRTKAHVRYIFGDAITALNQNAEQVSVTFSSGKTEDFDLVVSAEGIGSHTRKLIFGDEIKFKYLGLYTAYLTIKKASTDSRWARWCNVVGGIIFVLRPDNYETTRASVTFLSPELGYEKLSVEEKKDVLIKKIKNVGWEAERIVQEIKDSDDLYFERVSQVKATKWSHGRFCLTGDAAWCVTPIAGKGVDLSMSGAYILAGELSKTDDYEQAFMNYENRMRPFVESSQKLPPGVPRIVYPTSKIGVAILNGLFSIVGSKPVKNIIGLFSSKNKDPEKEIELPDYVVDTKRSVSND</sequence>
<protein>
    <submittedName>
        <fullName evidence="2">FAD-binding monooxygenase</fullName>
    </submittedName>
</protein>
<dbReference type="AlphaFoldDB" id="A0A4R5DPR8"/>
<comment type="caution">
    <text evidence="2">The sequence shown here is derived from an EMBL/GenBank/DDBJ whole genome shotgun (WGS) entry which is preliminary data.</text>
</comment>
<keyword evidence="2" id="KW-0503">Monooxygenase</keyword>
<organism evidence="2 3">
    <name type="scientific">Dyadobacter psychrotolerans</name>
    <dbReference type="NCBI Taxonomy" id="2541721"/>
    <lineage>
        <taxon>Bacteria</taxon>
        <taxon>Pseudomonadati</taxon>
        <taxon>Bacteroidota</taxon>
        <taxon>Cytophagia</taxon>
        <taxon>Cytophagales</taxon>
        <taxon>Spirosomataceae</taxon>
        <taxon>Dyadobacter</taxon>
    </lineage>
</organism>
<evidence type="ECO:0000313" key="2">
    <source>
        <dbReference type="EMBL" id="TDE15597.1"/>
    </source>
</evidence>
<dbReference type="Proteomes" id="UP000294850">
    <property type="component" value="Unassembled WGS sequence"/>
</dbReference>
<dbReference type="OrthoDB" id="9766816at2"/>
<keyword evidence="3" id="KW-1185">Reference proteome</keyword>
<feature type="domain" description="FAD-binding" evidence="1">
    <location>
        <begin position="3"/>
        <end position="314"/>
    </location>
</feature>
<dbReference type="RefSeq" id="WP_131958860.1">
    <property type="nucleotide sequence ID" value="NZ_SMFL01000004.1"/>
</dbReference>
<dbReference type="InterPro" id="IPR051704">
    <property type="entry name" value="FAD_aromatic-hydroxylase"/>
</dbReference>
<proteinExistence type="predicted"/>
<dbReference type="PANTHER" id="PTHR46865:SF2">
    <property type="entry name" value="MONOOXYGENASE"/>
    <property type="match status" value="1"/>
</dbReference>
<dbReference type="GO" id="GO:0071949">
    <property type="term" value="F:FAD binding"/>
    <property type="evidence" value="ECO:0007669"/>
    <property type="project" value="InterPro"/>
</dbReference>
<dbReference type="PANTHER" id="PTHR46865">
    <property type="entry name" value="OXIDOREDUCTASE-RELATED"/>
    <property type="match status" value="1"/>
</dbReference>